<keyword evidence="2" id="KW-1185">Reference proteome</keyword>
<organism evidence="1 2">
    <name type="scientific">Chaetomium fimeti</name>
    <dbReference type="NCBI Taxonomy" id="1854472"/>
    <lineage>
        <taxon>Eukaryota</taxon>
        <taxon>Fungi</taxon>
        <taxon>Dikarya</taxon>
        <taxon>Ascomycota</taxon>
        <taxon>Pezizomycotina</taxon>
        <taxon>Sordariomycetes</taxon>
        <taxon>Sordariomycetidae</taxon>
        <taxon>Sordariales</taxon>
        <taxon>Chaetomiaceae</taxon>
        <taxon>Chaetomium</taxon>
    </lineage>
</organism>
<dbReference type="GeneID" id="87838341"/>
<evidence type="ECO:0000313" key="1">
    <source>
        <dbReference type="EMBL" id="KAK3291670.1"/>
    </source>
</evidence>
<reference evidence="1" key="1">
    <citation type="journal article" date="2023" name="Mol. Phylogenet. Evol.">
        <title>Genome-scale phylogeny and comparative genomics of the fungal order Sordariales.</title>
        <authorList>
            <person name="Hensen N."/>
            <person name="Bonometti L."/>
            <person name="Westerberg I."/>
            <person name="Brannstrom I.O."/>
            <person name="Guillou S."/>
            <person name="Cros-Aarteil S."/>
            <person name="Calhoun S."/>
            <person name="Haridas S."/>
            <person name="Kuo A."/>
            <person name="Mondo S."/>
            <person name="Pangilinan J."/>
            <person name="Riley R."/>
            <person name="LaButti K."/>
            <person name="Andreopoulos B."/>
            <person name="Lipzen A."/>
            <person name="Chen C."/>
            <person name="Yan M."/>
            <person name="Daum C."/>
            <person name="Ng V."/>
            <person name="Clum A."/>
            <person name="Steindorff A."/>
            <person name="Ohm R.A."/>
            <person name="Martin F."/>
            <person name="Silar P."/>
            <person name="Natvig D.O."/>
            <person name="Lalanne C."/>
            <person name="Gautier V."/>
            <person name="Ament-Velasquez S.L."/>
            <person name="Kruys A."/>
            <person name="Hutchinson M.I."/>
            <person name="Powell A.J."/>
            <person name="Barry K."/>
            <person name="Miller A.N."/>
            <person name="Grigoriev I.V."/>
            <person name="Debuchy R."/>
            <person name="Gladieux P."/>
            <person name="Hiltunen Thoren M."/>
            <person name="Johannesson H."/>
        </authorList>
    </citation>
    <scope>NUCLEOTIDE SEQUENCE</scope>
    <source>
        <strain evidence="1">CBS 168.71</strain>
    </source>
</reference>
<gene>
    <name evidence="1" type="ORF">B0H64DRAFT_348998</name>
</gene>
<dbReference type="AlphaFoldDB" id="A0AAE0H830"/>
<name>A0AAE0H830_9PEZI</name>
<proteinExistence type="predicted"/>
<reference evidence="1" key="2">
    <citation type="submission" date="2023-06" db="EMBL/GenBank/DDBJ databases">
        <authorList>
            <consortium name="Lawrence Berkeley National Laboratory"/>
            <person name="Haridas S."/>
            <person name="Hensen N."/>
            <person name="Bonometti L."/>
            <person name="Westerberg I."/>
            <person name="Brannstrom I.O."/>
            <person name="Guillou S."/>
            <person name="Cros-Aarteil S."/>
            <person name="Calhoun S."/>
            <person name="Kuo A."/>
            <person name="Mondo S."/>
            <person name="Pangilinan J."/>
            <person name="Riley R."/>
            <person name="Labutti K."/>
            <person name="Andreopoulos B."/>
            <person name="Lipzen A."/>
            <person name="Chen C."/>
            <person name="Yanf M."/>
            <person name="Daum C."/>
            <person name="Ng V."/>
            <person name="Clum A."/>
            <person name="Steindorff A."/>
            <person name="Ohm R."/>
            <person name="Martin F."/>
            <person name="Silar P."/>
            <person name="Natvig D."/>
            <person name="Lalanne C."/>
            <person name="Gautier V."/>
            <person name="Ament-Velasquez S.L."/>
            <person name="Kruys A."/>
            <person name="Hutchinson M.I."/>
            <person name="Powell A.J."/>
            <person name="Barry K."/>
            <person name="Miller A.N."/>
            <person name="Grigoriev I.V."/>
            <person name="Debuchy R."/>
            <person name="Gladieux P."/>
            <person name="Thoren M.H."/>
            <person name="Johannesson H."/>
        </authorList>
    </citation>
    <scope>NUCLEOTIDE SEQUENCE</scope>
    <source>
        <strain evidence="1">CBS 168.71</strain>
    </source>
</reference>
<sequence length="365" mass="40919">MSRTGPGGSSSAPLIGRLRVLTTPAGSIAGPYSSSPEYIELDPQDPEFKTLKLAVHLGLSMLESSRGRQLMADIGVNTVNHHRGRRQTIRYTDETHNMPNYVSRFLRTVRNDFFNLYLTNNIRNAGGVAQAQVCFLSGDIHNYHPKQDGRIKMSKTIIENMVYAARVAQDPRRPPEWRQSALRNFNTGSFQMGFATAHELVHKWVGYLIGDPRSGTPDNVAYPGNAPPDGGESGWFWESRFLGGGLFECVEDVSDPLGPRQAGKIYLSRIDVNRVEWARELDPNYIQRILNFDFSVLARPAPNSPPAIPRRYLPKPMERVRLENMPTGLIVIHSNQVPPEEQNAINRMRTYTVSVSGPVRPSRVV</sequence>
<dbReference type="RefSeq" id="XP_062655184.1">
    <property type="nucleotide sequence ID" value="XM_062801393.1"/>
</dbReference>
<dbReference type="EMBL" id="JAUEPN010000009">
    <property type="protein sequence ID" value="KAK3291670.1"/>
    <property type="molecule type" value="Genomic_DNA"/>
</dbReference>
<comment type="caution">
    <text evidence="1">The sequence shown here is derived from an EMBL/GenBank/DDBJ whole genome shotgun (WGS) entry which is preliminary data.</text>
</comment>
<dbReference type="Proteomes" id="UP001278766">
    <property type="component" value="Unassembled WGS sequence"/>
</dbReference>
<protein>
    <submittedName>
        <fullName evidence="1">Uncharacterized protein</fullName>
    </submittedName>
</protein>
<accession>A0AAE0H830</accession>
<evidence type="ECO:0000313" key="2">
    <source>
        <dbReference type="Proteomes" id="UP001278766"/>
    </source>
</evidence>